<dbReference type="EMBL" id="ABJB010011549">
    <property type="status" value="NOT_ANNOTATED_CDS"/>
    <property type="molecule type" value="Genomic_DNA"/>
</dbReference>
<dbReference type="GO" id="GO:0006805">
    <property type="term" value="P:xenobiotic metabolic process"/>
    <property type="evidence" value="ECO:0000318"/>
    <property type="project" value="GO_Central"/>
</dbReference>
<dbReference type="EMBL" id="DS707118">
    <property type="protein sequence ID" value="EEC05604.1"/>
    <property type="molecule type" value="Genomic_DNA"/>
</dbReference>
<dbReference type="GO" id="GO:0005737">
    <property type="term" value="C:cytoplasm"/>
    <property type="evidence" value="ECO:0000318"/>
    <property type="project" value="GO_Central"/>
</dbReference>
<protein>
    <submittedName>
        <fullName evidence="6 7">Cytochrome P450, putative</fullName>
        <ecNumber evidence="6">1.14.14.1</ecNumber>
    </submittedName>
</protein>
<gene>
    <name evidence="6" type="ORF">IscW_ISCW004521</name>
</gene>
<dbReference type="VEuPathDB" id="VectorBase:ISCW004521"/>
<dbReference type="EMBL" id="ABJB010406077">
    <property type="status" value="NOT_ANNOTATED_CDS"/>
    <property type="molecule type" value="Genomic_DNA"/>
</dbReference>
<evidence type="ECO:0000256" key="3">
    <source>
        <dbReference type="ARBA" id="ARBA00023004"/>
    </source>
</evidence>
<evidence type="ECO:0000256" key="4">
    <source>
        <dbReference type="ARBA" id="ARBA00023033"/>
    </source>
</evidence>
<reference evidence="6 8" key="1">
    <citation type="submission" date="2008-03" db="EMBL/GenBank/DDBJ databases">
        <title>Annotation of Ixodes scapularis.</title>
        <authorList>
            <consortium name="Ixodes scapularis Genome Project Consortium"/>
            <person name="Caler E."/>
            <person name="Hannick L.I."/>
            <person name="Bidwell S."/>
            <person name="Joardar V."/>
            <person name="Thiagarajan M."/>
            <person name="Amedeo P."/>
            <person name="Galinsky K.J."/>
            <person name="Schobel S."/>
            <person name="Inman J."/>
            <person name="Hostetler J."/>
            <person name="Miller J."/>
            <person name="Hammond M."/>
            <person name="Megy K."/>
            <person name="Lawson D."/>
            <person name="Kodira C."/>
            <person name="Sutton G."/>
            <person name="Meyer J."/>
            <person name="Hill C.A."/>
            <person name="Birren B."/>
            <person name="Nene V."/>
            <person name="Collins F."/>
            <person name="Alarcon-Chaidez F."/>
            <person name="Wikel S."/>
            <person name="Strausberg R."/>
        </authorList>
    </citation>
    <scope>NUCLEOTIDE SEQUENCE [LARGE SCALE GENOMIC DNA]</scope>
    <source>
        <strain evidence="8">Wikel</strain>
        <strain evidence="6">Wikel colony</strain>
    </source>
</reference>
<keyword evidence="2 5" id="KW-0479">Metal-binding</keyword>
<dbReference type="PRINTS" id="PR00463">
    <property type="entry name" value="EP450I"/>
</dbReference>
<evidence type="ECO:0000313" key="7">
    <source>
        <dbReference type="EnsemblMetazoa" id="ISCW004521-PA"/>
    </source>
</evidence>
<dbReference type="EC" id="1.14.14.1" evidence="6"/>
<dbReference type="Proteomes" id="UP000001555">
    <property type="component" value="Unassembled WGS sequence"/>
</dbReference>
<dbReference type="VEuPathDB" id="VectorBase:ISCI016425"/>
<dbReference type="PRINTS" id="PR00385">
    <property type="entry name" value="P450"/>
</dbReference>
<dbReference type="EMBL" id="ABJB010055648">
    <property type="status" value="NOT_ANNOTATED_CDS"/>
    <property type="molecule type" value="Genomic_DNA"/>
</dbReference>
<dbReference type="AlphaFoldDB" id="B7PG82"/>
<dbReference type="GO" id="GO:0016712">
    <property type="term" value="F:oxidoreductase activity, acting on paired donors, with incorporation or reduction of molecular oxygen, reduced flavin or flavoprotein as one donor, and incorporation of one atom of oxygen"/>
    <property type="evidence" value="ECO:0000318"/>
    <property type="project" value="GO_Central"/>
</dbReference>
<dbReference type="VEuPathDB" id="VectorBase:ISCP_000173"/>
<dbReference type="InterPro" id="IPR050182">
    <property type="entry name" value="Cytochrome_P450_fam2"/>
</dbReference>
<keyword evidence="6" id="KW-0560">Oxidoreductase</keyword>
<keyword evidence="8" id="KW-1185">Reference proteome</keyword>
<evidence type="ECO:0000256" key="1">
    <source>
        <dbReference type="ARBA" id="ARBA00010617"/>
    </source>
</evidence>
<comment type="similarity">
    <text evidence="1">Belongs to the cytochrome P450 family.</text>
</comment>
<dbReference type="InterPro" id="IPR002401">
    <property type="entry name" value="Cyt_P450_E_grp-I"/>
</dbReference>
<feature type="binding site" description="axial binding residue" evidence="5">
    <location>
        <position position="331"/>
    </location>
    <ligand>
        <name>heme</name>
        <dbReference type="ChEBI" id="CHEBI:30413"/>
    </ligand>
    <ligandPart>
        <name>Fe</name>
        <dbReference type="ChEBI" id="CHEBI:18248"/>
    </ligandPart>
</feature>
<evidence type="ECO:0000313" key="8">
    <source>
        <dbReference type="Proteomes" id="UP000001555"/>
    </source>
</evidence>
<proteinExistence type="inferred from homology"/>
<dbReference type="EMBL" id="ABJB010736818">
    <property type="status" value="NOT_ANNOTATED_CDS"/>
    <property type="molecule type" value="Genomic_DNA"/>
</dbReference>
<dbReference type="GO" id="GO:0006082">
    <property type="term" value="P:organic acid metabolic process"/>
    <property type="evidence" value="ECO:0000318"/>
    <property type="project" value="GO_Central"/>
</dbReference>
<dbReference type="Gene3D" id="1.10.630.10">
    <property type="entry name" value="Cytochrome P450"/>
    <property type="match status" value="1"/>
</dbReference>
<name>B7PG82_IXOSC</name>
<dbReference type="PANTHER" id="PTHR24300:SF375">
    <property type="entry name" value="CYTOCHROME P450 FAMILY"/>
    <property type="match status" value="1"/>
</dbReference>
<dbReference type="Pfam" id="PF00067">
    <property type="entry name" value="p450"/>
    <property type="match status" value="1"/>
</dbReference>
<dbReference type="GO" id="GO:0020037">
    <property type="term" value="F:heme binding"/>
    <property type="evidence" value="ECO:0000318"/>
    <property type="project" value="GO_Central"/>
</dbReference>
<dbReference type="OrthoDB" id="1103324at2759"/>
<keyword evidence="5" id="KW-0349">Heme</keyword>
<dbReference type="EMBL" id="ABJB010033100">
    <property type="status" value="NOT_ANNOTATED_CDS"/>
    <property type="molecule type" value="Genomic_DNA"/>
</dbReference>
<evidence type="ECO:0000256" key="2">
    <source>
        <dbReference type="ARBA" id="ARBA00022723"/>
    </source>
</evidence>
<evidence type="ECO:0000256" key="5">
    <source>
        <dbReference type="PIRSR" id="PIRSR602401-1"/>
    </source>
</evidence>
<keyword evidence="3 5" id="KW-0408">Iron</keyword>
<dbReference type="FunFam" id="1.10.630.10:FF:000161">
    <property type="entry name" value="Cytochrome P450, putative"/>
    <property type="match status" value="1"/>
</dbReference>
<dbReference type="InterPro" id="IPR001128">
    <property type="entry name" value="Cyt_P450"/>
</dbReference>
<dbReference type="PaxDb" id="6945-B7PG82"/>
<dbReference type="HOGENOM" id="CLU_001570_22_0_1"/>
<organism>
    <name type="scientific">Ixodes scapularis</name>
    <name type="common">Black-legged tick</name>
    <name type="synonym">Deer tick</name>
    <dbReference type="NCBI Taxonomy" id="6945"/>
    <lineage>
        <taxon>Eukaryota</taxon>
        <taxon>Metazoa</taxon>
        <taxon>Ecdysozoa</taxon>
        <taxon>Arthropoda</taxon>
        <taxon>Chelicerata</taxon>
        <taxon>Arachnida</taxon>
        <taxon>Acari</taxon>
        <taxon>Parasitiformes</taxon>
        <taxon>Ixodida</taxon>
        <taxon>Ixodoidea</taxon>
        <taxon>Ixodidae</taxon>
        <taxon>Ixodinae</taxon>
        <taxon>Ixodes</taxon>
    </lineage>
</organism>
<dbReference type="InterPro" id="IPR036396">
    <property type="entry name" value="Cyt_P450_sf"/>
</dbReference>
<accession>B7PG82</accession>
<dbReference type="STRING" id="6945.B7PG82"/>
<comment type="cofactor">
    <cofactor evidence="5">
        <name>heme</name>
        <dbReference type="ChEBI" id="CHEBI:30413"/>
    </cofactor>
</comment>
<sequence length="384" mass="43393">GTSKFNGKAWKQNRKFLLSVFEDLGFGKPSIEDHIMAELQELVCQLSNTAGCLINVKDYITASVSNIIAAVMFGSRFDAGETKHKCLVKHLKNILDGSEFGLTVETKPKWLSKVMSSLPLNKPEVKRESWLAIRELVREKITEHKNTLNPDFNRDFIDGYLQKMREHHADPSSPFSEENLQEHTAEFLLSGTGPLSMRIFWVLHICAQNPNSVQSKIQKEIDDVVGRHRPPTWEDRKEMPFTLASLKEALRWISVGTIGCSRSVPEDTVIGDYFIPRGSIALINVRAVLRNPAYWSNPDDFDPTRFLTNDGDKLVKKGDAFIPFGVGKRSCPSQSLAIVEMFLYIATLLQKFNVFPEYGDQLVNIGSANATADTFVQRLRFVLR</sequence>
<keyword evidence="4" id="KW-0503">Monooxygenase</keyword>
<feature type="non-terminal residue" evidence="6">
    <location>
        <position position="1"/>
    </location>
</feature>
<dbReference type="GO" id="GO:0005506">
    <property type="term" value="F:iron ion binding"/>
    <property type="evidence" value="ECO:0007669"/>
    <property type="project" value="InterPro"/>
</dbReference>
<reference evidence="7" key="2">
    <citation type="submission" date="2020-05" db="UniProtKB">
        <authorList>
            <consortium name="EnsemblMetazoa"/>
        </authorList>
    </citation>
    <scope>IDENTIFICATION</scope>
    <source>
        <strain evidence="7">wikel</strain>
    </source>
</reference>
<evidence type="ECO:0000313" key="6">
    <source>
        <dbReference type="EMBL" id="EEC05604.1"/>
    </source>
</evidence>
<dbReference type="PANTHER" id="PTHR24300">
    <property type="entry name" value="CYTOCHROME P450 508A4-RELATED"/>
    <property type="match status" value="1"/>
</dbReference>
<dbReference type="EnsemblMetazoa" id="ISCW004521-RA">
    <property type="protein sequence ID" value="ISCW004521-PA"/>
    <property type="gene ID" value="ISCW004521"/>
</dbReference>
<dbReference type="SUPFAM" id="SSF48264">
    <property type="entry name" value="Cytochrome P450"/>
    <property type="match status" value="1"/>
</dbReference>